<protein>
    <submittedName>
        <fullName evidence="3">Nucleoside-diphosphate-sugar epimerase</fullName>
    </submittedName>
</protein>
<dbReference type="OrthoDB" id="8205493at2"/>
<feature type="domain" description="NAD-dependent epimerase/dehydratase" evidence="2">
    <location>
        <begin position="6"/>
        <end position="210"/>
    </location>
</feature>
<dbReference type="Pfam" id="PF01370">
    <property type="entry name" value="Epimerase"/>
    <property type="match status" value="1"/>
</dbReference>
<dbReference type="Gene3D" id="3.40.50.720">
    <property type="entry name" value="NAD(P)-binding Rossmann-like Domain"/>
    <property type="match status" value="1"/>
</dbReference>
<gene>
    <name evidence="3" type="ORF">FHX40_3019</name>
</gene>
<dbReference type="PANTHER" id="PTHR43000">
    <property type="entry name" value="DTDP-D-GLUCOSE 4,6-DEHYDRATASE-RELATED"/>
    <property type="match status" value="1"/>
</dbReference>
<evidence type="ECO:0000259" key="2">
    <source>
        <dbReference type="Pfam" id="PF01370"/>
    </source>
</evidence>
<evidence type="ECO:0000313" key="4">
    <source>
        <dbReference type="Proteomes" id="UP000319213"/>
    </source>
</evidence>
<sequence>MSKYVVAGAGQVGYHLAERLAEQGHEVVVVTRSGSGPRTEGVRRVAADVADAARLTELARGAEALFNCVNPPYWRWPADWPPMAASFLTAAERTGAVLVILGNLYGYGPVDGPITEDLPLAATGTKGRVRARMWADALAAHEAGRIRAVELRGSDFFGPGAVAGSHLGERFVPRLLAGKPAFYLGDPDQPHSWTYVKDVARALEIAATDERAWGRPWHVPTAPAVSAREVAKRVCELAGVSQPPRISVMPRLLRLVAGLFSPMLRELGEVQYQFDRPFVLDSSAFQATFGMHPTPLDEALTETLDWWRTRERSAA</sequence>
<dbReference type="SUPFAM" id="SSF51735">
    <property type="entry name" value="NAD(P)-binding Rossmann-fold domains"/>
    <property type="match status" value="1"/>
</dbReference>
<proteinExistence type="inferred from homology"/>
<dbReference type="RefSeq" id="WP_142260191.1">
    <property type="nucleotide sequence ID" value="NZ_BMPV01000001.1"/>
</dbReference>
<organism evidence="3 4">
    <name type="scientific">Thermopolyspora flexuosa</name>
    <dbReference type="NCBI Taxonomy" id="103836"/>
    <lineage>
        <taxon>Bacteria</taxon>
        <taxon>Bacillati</taxon>
        <taxon>Actinomycetota</taxon>
        <taxon>Actinomycetes</taxon>
        <taxon>Streptosporangiales</taxon>
        <taxon>Streptosporangiaceae</taxon>
        <taxon>Thermopolyspora</taxon>
    </lineage>
</organism>
<dbReference type="Proteomes" id="UP000319213">
    <property type="component" value="Unassembled WGS sequence"/>
</dbReference>
<comment type="caution">
    <text evidence="3">The sequence shown here is derived from an EMBL/GenBank/DDBJ whole genome shotgun (WGS) entry which is preliminary data.</text>
</comment>
<accession>A0A543J0D0</accession>
<evidence type="ECO:0000313" key="3">
    <source>
        <dbReference type="EMBL" id="TQM76286.1"/>
    </source>
</evidence>
<comment type="similarity">
    <text evidence="1">Belongs to the NAD(P)-dependent epimerase/dehydratase family.</text>
</comment>
<reference evidence="3 4" key="1">
    <citation type="submission" date="2019-06" db="EMBL/GenBank/DDBJ databases">
        <title>Sequencing the genomes of 1000 actinobacteria strains.</title>
        <authorList>
            <person name="Klenk H.-P."/>
        </authorList>
    </citation>
    <scope>NUCLEOTIDE SEQUENCE [LARGE SCALE GENOMIC DNA]</scope>
    <source>
        <strain evidence="3 4">DSM 43186</strain>
    </source>
</reference>
<dbReference type="InterPro" id="IPR001509">
    <property type="entry name" value="Epimerase_deHydtase"/>
</dbReference>
<dbReference type="AlphaFoldDB" id="A0A543J0D0"/>
<evidence type="ECO:0000256" key="1">
    <source>
        <dbReference type="ARBA" id="ARBA00007637"/>
    </source>
</evidence>
<name>A0A543J0D0_9ACTN</name>
<dbReference type="EMBL" id="VFPQ01000001">
    <property type="protein sequence ID" value="TQM76286.1"/>
    <property type="molecule type" value="Genomic_DNA"/>
</dbReference>
<dbReference type="InterPro" id="IPR036291">
    <property type="entry name" value="NAD(P)-bd_dom_sf"/>
</dbReference>
<keyword evidence="4" id="KW-1185">Reference proteome</keyword>